<dbReference type="Proteomes" id="UP000252558">
    <property type="component" value="Unassembled WGS sequence"/>
</dbReference>
<evidence type="ECO:0000256" key="3">
    <source>
        <dbReference type="ARBA" id="ARBA00023163"/>
    </source>
</evidence>
<dbReference type="InterPro" id="IPR018060">
    <property type="entry name" value="HTH_AraC"/>
</dbReference>
<gene>
    <name evidence="5" type="ORF">DU002_03620</name>
</gene>
<dbReference type="PROSITE" id="PS01124">
    <property type="entry name" value="HTH_ARAC_FAMILY_2"/>
    <property type="match status" value="1"/>
</dbReference>
<dbReference type="InterPro" id="IPR020449">
    <property type="entry name" value="Tscrpt_reg_AraC-type_HTH"/>
</dbReference>
<accession>A0A368NNA2</accession>
<name>A0A368NNA2_9GAMM</name>
<dbReference type="PRINTS" id="PR00032">
    <property type="entry name" value="HTHARAC"/>
</dbReference>
<evidence type="ECO:0000313" key="6">
    <source>
        <dbReference type="Proteomes" id="UP000252558"/>
    </source>
</evidence>
<keyword evidence="2" id="KW-0238">DNA-binding</keyword>
<dbReference type="Gene3D" id="1.10.10.60">
    <property type="entry name" value="Homeodomain-like"/>
    <property type="match status" value="1"/>
</dbReference>
<feature type="domain" description="HTH araC/xylS-type" evidence="4">
    <location>
        <begin position="195"/>
        <end position="292"/>
    </location>
</feature>
<evidence type="ECO:0000313" key="5">
    <source>
        <dbReference type="EMBL" id="RCU51570.1"/>
    </source>
</evidence>
<dbReference type="GO" id="GO:0003700">
    <property type="term" value="F:DNA-binding transcription factor activity"/>
    <property type="evidence" value="ECO:0007669"/>
    <property type="project" value="InterPro"/>
</dbReference>
<dbReference type="SMART" id="SM00342">
    <property type="entry name" value="HTH_ARAC"/>
    <property type="match status" value="1"/>
</dbReference>
<dbReference type="PANTHER" id="PTHR47894">
    <property type="entry name" value="HTH-TYPE TRANSCRIPTIONAL REGULATOR GADX"/>
    <property type="match status" value="1"/>
</dbReference>
<dbReference type="InterPro" id="IPR009057">
    <property type="entry name" value="Homeodomain-like_sf"/>
</dbReference>
<organism evidence="5 6">
    <name type="scientific">Corallincola holothuriorum</name>
    <dbReference type="NCBI Taxonomy" id="2282215"/>
    <lineage>
        <taxon>Bacteria</taxon>
        <taxon>Pseudomonadati</taxon>
        <taxon>Pseudomonadota</taxon>
        <taxon>Gammaproteobacteria</taxon>
        <taxon>Alteromonadales</taxon>
        <taxon>Psychromonadaceae</taxon>
        <taxon>Corallincola</taxon>
    </lineage>
</organism>
<dbReference type="GO" id="GO:0005829">
    <property type="term" value="C:cytosol"/>
    <property type="evidence" value="ECO:0007669"/>
    <property type="project" value="TreeGrafter"/>
</dbReference>
<evidence type="ECO:0000259" key="4">
    <source>
        <dbReference type="PROSITE" id="PS01124"/>
    </source>
</evidence>
<dbReference type="AlphaFoldDB" id="A0A368NNA2"/>
<keyword evidence="3" id="KW-0804">Transcription</keyword>
<dbReference type="GO" id="GO:0000976">
    <property type="term" value="F:transcription cis-regulatory region binding"/>
    <property type="evidence" value="ECO:0007669"/>
    <property type="project" value="TreeGrafter"/>
</dbReference>
<evidence type="ECO:0000256" key="2">
    <source>
        <dbReference type="ARBA" id="ARBA00023125"/>
    </source>
</evidence>
<dbReference type="EMBL" id="QPID01000002">
    <property type="protein sequence ID" value="RCU51570.1"/>
    <property type="molecule type" value="Genomic_DNA"/>
</dbReference>
<evidence type="ECO:0000256" key="1">
    <source>
        <dbReference type="ARBA" id="ARBA00023015"/>
    </source>
</evidence>
<keyword evidence="1" id="KW-0805">Transcription regulation</keyword>
<proteinExistence type="predicted"/>
<dbReference type="OrthoDB" id="6816069at2"/>
<sequence length="517" mass="59244">MGGEQQNDRLEREVEQQLGLAFQHLPMRSMELTHGRYTLDNLLQHADYQLLAWKDLEHGLHSWARLFTLLASGIIISIRPHGSGMVMRLESDSPLPLWLLHMLRAVDLRLQRFAATLPSSEQHPWHWDWVLRNCWQEAQGLGITRCERGVHNQLVICHQLKLQAYPDVLPRVPNLLDYYRRQLLKDPGPSLNLVERCKRLMSRALPSVLQVDSLASELGISGRSLQRQLKLAGVSYSSLLTEVRQSQARAKLADTNISVRRLALELGFSEPSNFIRAFRQFEGCSPSDYRQQVKQHQVAPDHLPIRFLYAENLLQTDWRNSRRGARVWMEVRNITFTKDVSVMCEDLDGIWRGYPASFERWLGPGRELWSSVNISVFDPLRFRLQFRSGNRLYIDDNDGSGYTVSATQRYLLGDHELAVLSLELFTLADGQQLLTGRALTPRYGDDELHLVVSSHDWISGHTQRADTFPLEASDAIGWQFTLSLPTGAAPWVRFEHHSQLGVEVDDNAGEGYRPRNC</sequence>
<comment type="caution">
    <text evidence="5">The sequence shown here is derived from an EMBL/GenBank/DDBJ whole genome shotgun (WGS) entry which is preliminary data.</text>
</comment>
<dbReference type="Pfam" id="PF12833">
    <property type="entry name" value="HTH_18"/>
    <property type="match status" value="1"/>
</dbReference>
<reference evidence="5 6" key="1">
    <citation type="submission" date="2018-07" db="EMBL/GenBank/DDBJ databases">
        <title>Corallincola holothuriorum sp. nov., a new facultative anaerobe isolated from sea cucumber Apostichopus japonicus.</title>
        <authorList>
            <person name="Xia H."/>
        </authorList>
    </citation>
    <scope>NUCLEOTIDE SEQUENCE [LARGE SCALE GENOMIC DNA]</scope>
    <source>
        <strain evidence="5 6">C4</strain>
    </source>
</reference>
<protein>
    <submittedName>
        <fullName evidence="5">AraC family transcriptional regulator</fullName>
    </submittedName>
</protein>
<dbReference type="SUPFAM" id="SSF46689">
    <property type="entry name" value="Homeodomain-like"/>
    <property type="match status" value="1"/>
</dbReference>
<keyword evidence="6" id="KW-1185">Reference proteome</keyword>
<dbReference type="PANTHER" id="PTHR47894:SF1">
    <property type="entry name" value="HTH-TYPE TRANSCRIPTIONAL REGULATOR VQSM"/>
    <property type="match status" value="1"/>
</dbReference>
<dbReference type="RefSeq" id="WP_114336999.1">
    <property type="nucleotide sequence ID" value="NZ_QPID01000002.1"/>
</dbReference>